<evidence type="ECO:0000256" key="1">
    <source>
        <dbReference type="SAM" id="MobiDB-lite"/>
    </source>
</evidence>
<feature type="signal peptide" evidence="2">
    <location>
        <begin position="1"/>
        <end position="24"/>
    </location>
</feature>
<dbReference type="AlphaFoldDB" id="A0A0G4ELL1"/>
<sequence length="128" mass="13411">MSGVSMFVCVALCLVAVLTPLAAADDMQAPSLRGLQVGPVTTTYEPYNEAGYGTDTSTTYEPYDEAGYGTDTSTTYEPYEAGYGEYYTSSTVSPDLGFADVRFESAAPPPTDDTNGLLVDEALPGGST</sequence>
<evidence type="ECO:0000313" key="4">
    <source>
        <dbReference type="Proteomes" id="UP000041254"/>
    </source>
</evidence>
<dbReference type="Proteomes" id="UP000041254">
    <property type="component" value="Unassembled WGS sequence"/>
</dbReference>
<keyword evidence="4" id="KW-1185">Reference proteome</keyword>
<feature type="region of interest" description="Disordered" evidence="1">
    <location>
        <begin position="103"/>
        <end position="128"/>
    </location>
</feature>
<dbReference type="VEuPathDB" id="CryptoDB:Vbra_12298"/>
<accession>A0A0G4ELL1</accession>
<dbReference type="InParanoid" id="A0A0G4ELL1"/>
<dbReference type="EMBL" id="CDMY01000255">
    <property type="protein sequence ID" value="CEL97713.1"/>
    <property type="molecule type" value="Genomic_DNA"/>
</dbReference>
<evidence type="ECO:0000256" key="2">
    <source>
        <dbReference type="SAM" id="SignalP"/>
    </source>
</evidence>
<proteinExistence type="predicted"/>
<reference evidence="3 4" key="1">
    <citation type="submission" date="2014-11" db="EMBL/GenBank/DDBJ databases">
        <authorList>
            <person name="Zhu J."/>
            <person name="Qi W."/>
            <person name="Song R."/>
        </authorList>
    </citation>
    <scope>NUCLEOTIDE SEQUENCE [LARGE SCALE GENOMIC DNA]</scope>
</reference>
<feature type="chain" id="PRO_5005187497" evidence="2">
    <location>
        <begin position="25"/>
        <end position="128"/>
    </location>
</feature>
<evidence type="ECO:0000313" key="3">
    <source>
        <dbReference type="EMBL" id="CEL97713.1"/>
    </source>
</evidence>
<feature type="region of interest" description="Disordered" evidence="1">
    <location>
        <begin position="44"/>
        <end position="74"/>
    </location>
</feature>
<gene>
    <name evidence="3" type="ORF">Vbra_12298</name>
</gene>
<protein>
    <submittedName>
        <fullName evidence="3">Uncharacterized protein</fullName>
    </submittedName>
</protein>
<keyword evidence="2" id="KW-0732">Signal</keyword>
<name>A0A0G4ELL1_VITBC</name>
<organism evidence="3 4">
    <name type="scientific">Vitrella brassicaformis (strain CCMP3155)</name>
    <dbReference type="NCBI Taxonomy" id="1169540"/>
    <lineage>
        <taxon>Eukaryota</taxon>
        <taxon>Sar</taxon>
        <taxon>Alveolata</taxon>
        <taxon>Colpodellida</taxon>
        <taxon>Vitrellaceae</taxon>
        <taxon>Vitrella</taxon>
    </lineage>
</organism>